<comment type="caution">
    <text evidence="3">The sequence shown here is derived from an EMBL/GenBank/DDBJ whole genome shotgun (WGS) entry which is preliminary data.</text>
</comment>
<feature type="transmembrane region" description="Helical" evidence="1">
    <location>
        <begin position="40"/>
        <end position="59"/>
    </location>
</feature>
<sequence length="494" mass="56555">MFEPKRLHPVAVLSSILQTLKEAIIPLIVLLFLGSSSGKSIQFIIFGVICFFLIIRSFLSWLKLTYWVEDGELRIESGVFIRKKRYIRFERIHSIDVSEGIVQRIFGLVQLKVETAGANDGKPEAELTAITKQESNEIVAIFNEVKARKKKLDFERVNEADAFEELIKEEEMDSASIVFKQTFPQLFLMAATSGGIGVVLSGAVAFLAQFDELIPFKKISAEAERFIQSGVLLIILTVLLLFILAYLIATARIVFIYAYFTVRKVEEELIISRGLLEKRQLTIPLKKIQGIRISENLIRQPLGYASVYLEYAGGSALDKDTVNVLLFPLVNKEQLKEKINQFVPGYELQTGMKGLPKRSYIRYFIRQLFIIIPVIAFISWFIWPWGLTSFTLIPITAIWAYLIFREGGWNISGNQLQLRTRVVSKHTYIFQKNRLQVFDRRVSYFQRRRQLCTIAATVKSGAGPREGKLIDLEQKDAEFINDWFSYSESKKSEG</sequence>
<name>A0ABR6CW26_9BACI</name>
<feature type="transmembrane region" description="Helical" evidence="1">
    <location>
        <begin position="186"/>
        <end position="210"/>
    </location>
</feature>
<dbReference type="EMBL" id="JACJHX010000029">
    <property type="protein sequence ID" value="MBA9029224.1"/>
    <property type="molecule type" value="Genomic_DNA"/>
</dbReference>
<dbReference type="PIRSF" id="PIRSF026631">
    <property type="entry name" value="UCP026631"/>
    <property type="match status" value="1"/>
</dbReference>
<dbReference type="InterPro" id="IPR005182">
    <property type="entry name" value="YdbS-like_PH"/>
</dbReference>
<dbReference type="Pfam" id="PF03703">
    <property type="entry name" value="bPH_2"/>
    <property type="match status" value="3"/>
</dbReference>
<evidence type="ECO:0000313" key="4">
    <source>
        <dbReference type="Proteomes" id="UP000626697"/>
    </source>
</evidence>
<keyword evidence="1" id="KW-0812">Transmembrane</keyword>
<feature type="domain" description="YdbS-like PH" evidence="2">
    <location>
        <begin position="408"/>
        <end position="483"/>
    </location>
</feature>
<keyword evidence="4" id="KW-1185">Reference proteome</keyword>
<proteinExistence type="predicted"/>
<keyword evidence="1" id="KW-0472">Membrane</keyword>
<gene>
    <name evidence="3" type="ORF">HNP81_004587</name>
</gene>
<protein>
    <submittedName>
        <fullName evidence="3">Membrane protein</fullName>
    </submittedName>
</protein>
<feature type="transmembrane region" description="Helical" evidence="1">
    <location>
        <begin position="363"/>
        <end position="381"/>
    </location>
</feature>
<dbReference type="RefSeq" id="WP_182504035.1">
    <property type="nucleotide sequence ID" value="NZ_JACJHX010000029.1"/>
</dbReference>
<organism evidence="3 4">
    <name type="scientific">Peribacillus huizhouensis</name>
    <dbReference type="NCBI Taxonomy" id="1501239"/>
    <lineage>
        <taxon>Bacteria</taxon>
        <taxon>Bacillati</taxon>
        <taxon>Bacillota</taxon>
        <taxon>Bacilli</taxon>
        <taxon>Bacillales</taxon>
        <taxon>Bacillaceae</taxon>
        <taxon>Peribacillus</taxon>
    </lineage>
</organism>
<feature type="transmembrane region" description="Helical" evidence="1">
    <location>
        <begin position="230"/>
        <end position="260"/>
    </location>
</feature>
<dbReference type="PANTHER" id="PTHR34473:SF2">
    <property type="entry name" value="UPF0699 TRANSMEMBRANE PROTEIN YDBT"/>
    <property type="match status" value="1"/>
</dbReference>
<evidence type="ECO:0000313" key="3">
    <source>
        <dbReference type="EMBL" id="MBA9029224.1"/>
    </source>
</evidence>
<accession>A0ABR6CW26</accession>
<feature type="transmembrane region" description="Helical" evidence="1">
    <location>
        <begin position="387"/>
        <end position="404"/>
    </location>
</feature>
<reference evidence="3 4" key="1">
    <citation type="submission" date="2020-08" db="EMBL/GenBank/DDBJ databases">
        <title>Genomic Encyclopedia of Type Strains, Phase IV (KMG-IV): sequencing the most valuable type-strain genomes for metagenomic binning, comparative biology and taxonomic classification.</title>
        <authorList>
            <person name="Goeker M."/>
        </authorList>
    </citation>
    <scope>NUCLEOTIDE SEQUENCE [LARGE SCALE GENOMIC DNA]</scope>
    <source>
        <strain evidence="3 4">DSM 105481</strain>
    </source>
</reference>
<dbReference type="Proteomes" id="UP000626697">
    <property type="component" value="Unassembled WGS sequence"/>
</dbReference>
<feature type="domain" description="YdbS-like PH" evidence="2">
    <location>
        <begin position="266"/>
        <end position="335"/>
    </location>
</feature>
<feature type="domain" description="YdbS-like PH" evidence="2">
    <location>
        <begin position="61"/>
        <end position="138"/>
    </location>
</feature>
<dbReference type="PANTHER" id="PTHR34473">
    <property type="entry name" value="UPF0699 TRANSMEMBRANE PROTEIN YDBS"/>
    <property type="match status" value="1"/>
</dbReference>
<dbReference type="InterPro" id="IPR014529">
    <property type="entry name" value="UCP026631"/>
</dbReference>
<keyword evidence="1" id="KW-1133">Transmembrane helix</keyword>
<evidence type="ECO:0000256" key="1">
    <source>
        <dbReference type="SAM" id="Phobius"/>
    </source>
</evidence>
<feature type="transmembrane region" description="Helical" evidence="1">
    <location>
        <begin position="12"/>
        <end position="34"/>
    </location>
</feature>
<evidence type="ECO:0000259" key="2">
    <source>
        <dbReference type="Pfam" id="PF03703"/>
    </source>
</evidence>